<reference evidence="7" key="1">
    <citation type="journal article" date="2019" name="Int. J. Syst. Evol. Microbiol.">
        <title>The Global Catalogue of Microorganisms (GCM) 10K type strain sequencing project: providing services to taxonomists for standard genome sequencing and annotation.</title>
        <authorList>
            <consortium name="The Broad Institute Genomics Platform"/>
            <consortium name="The Broad Institute Genome Sequencing Center for Infectious Disease"/>
            <person name="Wu L."/>
            <person name="Ma J."/>
        </authorList>
    </citation>
    <scope>NUCLEOTIDE SEQUENCE [LARGE SCALE GENOMIC DNA]</scope>
    <source>
        <strain evidence="7">KCTC 42195</strain>
    </source>
</reference>
<evidence type="ECO:0000256" key="3">
    <source>
        <dbReference type="ARBA" id="ARBA00023163"/>
    </source>
</evidence>
<organism evidence="6 7">
    <name type="scientific">Vogesella amnigena</name>
    <dbReference type="NCBI Taxonomy" id="1507449"/>
    <lineage>
        <taxon>Bacteria</taxon>
        <taxon>Pseudomonadati</taxon>
        <taxon>Pseudomonadota</taxon>
        <taxon>Betaproteobacteria</taxon>
        <taxon>Neisseriales</taxon>
        <taxon>Chromobacteriaceae</taxon>
        <taxon>Vogesella</taxon>
    </lineage>
</organism>
<gene>
    <name evidence="6" type="ORF">ACFOKJ_01660</name>
</gene>
<dbReference type="Pfam" id="PF01614">
    <property type="entry name" value="IclR_C"/>
    <property type="match status" value="1"/>
</dbReference>
<dbReference type="SUPFAM" id="SSF46785">
    <property type="entry name" value="Winged helix' DNA-binding domain"/>
    <property type="match status" value="1"/>
</dbReference>
<evidence type="ECO:0000313" key="6">
    <source>
        <dbReference type="EMBL" id="MFC3624855.1"/>
    </source>
</evidence>
<keyword evidence="1" id="KW-0805">Transcription regulation</keyword>
<dbReference type="InterPro" id="IPR005471">
    <property type="entry name" value="Tscrpt_reg_IclR_N"/>
</dbReference>
<protein>
    <submittedName>
        <fullName evidence="6">IclR family transcriptional regulator</fullName>
    </submittedName>
</protein>
<dbReference type="PANTHER" id="PTHR30136">
    <property type="entry name" value="HELIX-TURN-HELIX TRANSCRIPTIONAL REGULATOR, ICLR FAMILY"/>
    <property type="match status" value="1"/>
</dbReference>
<dbReference type="Gene3D" id="3.30.450.40">
    <property type="match status" value="1"/>
</dbReference>
<dbReference type="PROSITE" id="PS51078">
    <property type="entry name" value="ICLR_ED"/>
    <property type="match status" value="1"/>
</dbReference>
<evidence type="ECO:0000259" key="5">
    <source>
        <dbReference type="PROSITE" id="PS51078"/>
    </source>
</evidence>
<dbReference type="Gene3D" id="1.10.10.10">
    <property type="entry name" value="Winged helix-like DNA-binding domain superfamily/Winged helix DNA-binding domain"/>
    <property type="match status" value="1"/>
</dbReference>
<evidence type="ECO:0000259" key="4">
    <source>
        <dbReference type="PROSITE" id="PS51077"/>
    </source>
</evidence>
<name>A0ABV7TPZ0_9NEIS</name>
<dbReference type="EMBL" id="JBHRYH010000002">
    <property type="protein sequence ID" value="MFC3624855.1"/>
    <property type="molecule type" value="Genomic_DNA"/>
</dbReference>
<dbReference type="SUPFAM" id="SSF55781">
    <property type="entry name" value="GAF domain-like"/>
    <property type="match status" value="1"/>
</dbReference>
<dbReference type="InterPro" id="IPR014757">
    <property type="entry name" value="Tscrpt_reg_IclR_C"/>
</dbReference>
<dbReference type="InterPro" id="IPR050707">
    <property type="entry name" value="HTH_MetabolicPath_Reg"/>
</dbReference>
<dbReference type="InterPro" id="IPR036388">
    <property type="entry name" value="WH-like_DNA-bd_sf"/>
</dbReference>
<dbReference type="InterPro" id="IPR036390">
    <property type="entry name" value="WH_DNA-bd_sf"/>
</dbReference>
<accession>A0ABV7TPZ0</accession>
<evidence type="ECO:0000256" key="1">
    <source>
        <dbReference type="ARBA" id="ARBA00023015"/>
    </source>
</evidence>
<evidence type="ECO:0000313" key="7">
    <source>
        <dbReference type="Proteomes" id="UP001595636"/>
    </source>
</evidence>
<evidence type="ECO:0000256" key="2">
    <source>
        <dbReference type="ARBA" id="ARBA00023125"/>
    </source>
</evidence>
<dbReference type="SMART" id="SM00346">
    <property type="entry name" value="HTH_ICLR"/>
    <property type="match status" value="1"/>
</dbReference>
<proteinExistence type="predicted"/>
<feature type="domain" description="IclR-ED" evidence="5">
    <location>
        <begin position="79"/>
        <end position="261"/>
    </location>
</feature>
<dbReference type="Pfam" id="PF09339">
    <property type="entry name" value="HTH_IclR"/>
    <property type="match status" value="1"/>
</dbReference>
<feature type="domain" description="HTH iclR-type" evidence="4">
    <location>
        <begin position="16"/>
        <end position="78"/>
    </location>
</feature>
<dbReference type="PANTHER" id="PTHR30136:SF33">
    <property type="entry name" value="TRANSCRIPTIONAL REGULATORY PROTEIN"/>
    <property type="match status" value="1"/>
</dbReference>
<dbReference type="RefSeq" id="WP_390276248.1">
    <property type="nucleotide sequence ID" value="NZ_JBHRYH010000002.1"/>
</dbReference>
<dbReference type="InterPro" id="IPR029016">
    <property type="entry name" value="GAF-like_dom_sf"/>
</dbReference>
<keyword evidence="2" id="KW-0238">DNA-binding</keyword>
<dbReference type="Proteomes" id="UP001595636">
    <property type="component" value="Unassembled WGS sequence"/>
</dbReference>
<dbReference type="PROSITE" id="PS51077">
    <property type="entry name" value="HTH_ICLR"/>
    <property type="match status" value="1"/>
</dbReference>
<comment type="caution">
    <text evidence="6">The sequence shown here is derived from an EMBL/GenBank/DDBJ whole genome shotgun (WGS) entry which is preliminary data.</text>
</comment>
<sequence length="261" mass="28328">MSLLPQEDEEKDRLFVVALARGLRVLAAFQPGESALSNQVLAQRTGLPKSTVSRLTYTLTKLGYLSQDAETGYYRLGLAVLALGSAVLGSYDIRRIAAPLMREFALKNTISISLGMRDGTDIVYLETCRSQARVSVQLTVGSRVPLASTAIGRACYAALNNSERSQLDGELAARYGKDWPALQERLEQARQQYLQRGYSESFGEFERDVMAVGVALPSPAPGMPALCLNASGPAFAFSPELMRGQIAQALMQLGRQLVPGH</sequence>
<keyword evidence="3" id="KW-0804">Transcription</keyword>
<keyword evidence="7" id="KW-1185">Reference proteome</keyword>